<dbReference type="Gene3D" id="3.30.70.1060">
    <property type="entry name" value="Dimeric alpha+beta barrel"/>
    <property type="match status" value="1"/>
</dbReference>
<evidence type="ECO:0000256" key="1">
    <source>
        <dbReference type="ARBA" id="ARBA00007689"/>
    </source>
</evidence>
<evidence type="ECO:0000313" key="3">
    <source>
        <dbReference type="EMBL" id="ANU06358.1"/>
    </source>
</evidence>
<organism evidence="3 4">
    <name type="scientific">Paraurantiacibacter namhicola</name>
    <dbReference type="NCBI Taxonomy" id="645517"/>
    <lineage>
        <taxon>Bacteria</taxon>
        <taxon>Pseudomonadati</taxon>
        <taxon>Pseudomonadota</taxon>
        <taxon>Alphaproteobacteria</taxon>
        <taxon>Sphingomonadales</taxon>
        <taxon>Erythrobacteraceae</taxon>
        <taxon>Paraurantiacibacter</taxon>
    </lineage>
</organism>
<dbReference type="InterPro" id="IPR051807">
    <property type="entry name" value="Sec-metab_biosynth-assoc"/>
</dbReference>
<dbReference type="InterPro" id="IPR005545">
    <property type="entry name" value="YCII"/>
</dbReference>
<comment type="similarity">
    <text evidence="1">Belongs to the YciI family.</text>
</comment>
<dbReference type="RefSeq" id="WP_067784393.1">
    <property type="nucleotide sequence ID" value="NZ_CP016545.1"/>
</dbReference>
<dbReference type="Proteomes" id="UP000092698">
    <property type="component" value="Chromosome"/>
</dbReference>
<keyword evidence="4" id="KW-1185">Reference proteome</keyword>
<sequence>MKLFAFSCRDGEHGAELRQRVLQEHLDHIETHMERYAVAGPLREKDATIGSLLVIRAHDMAEARSFFEADPYFDAGVWQAISAAEFIGAAGDWVGGAAWKA</sequence>
<accession>A0A1C7D4H5</accession>
<dbReference type="Pfam" id="PF03795">
    <property type="entry name" value="YCII"/>
    <property type="match status" value="1"/>
</dbReference>
<dbReference type="OrthoDB" id="2293521at2"/>
<name>A0A1C7D4H5_9SPHN</name>
<dbReference type="STRING" id="645517.A6F65_00030"/>
<dbReference type="PANTHER" id="PTHR33606">
    <property type="entry name" value="PROTEIN YCII"/>
    <property type="match status" value="1"/>
</dbReference>
<dbReference type="KEGG" id="anh:A6F65_00030"/>
<evidence type="ECO:0000259" key="2">
    <source>
        <dbReference type="Pfam" id="PF03795"/>
    </source>
</evidence>
<reference evidence="3 4" key="1">
    <citation type="submission" date="2016-07" db="EMBL/GenBank/DDBJ databases">
        <title>Complete genome sequence of Altererythrobacter namhicola JCM 16345T, containing esterase-encoding genes.</title>
        <authorList>
            <person name="Cheng H."/>
            <person name="Wu Y.-H."/>
            <person name="Jian S.-L."/>
            <person name="Huo Y.-Y."/>
            <person name="Wang C.-S."/>
            <person name="Xu X.-W."/>
        </authorList>
    </citation>
    <scope>NUCLEOTIDE SEQUENCE [LARGE SCALE GENOMIC DNA]</scope>
    <source>
        <strain evidence="3 4">JCM 16345</strain>
    </source>
</reference>
<gene>
    <name evidence="3" type="ORF">A6F65_00030</name>
</gene>
<dbReference type="AlphaFoldDB" id="A0A1C7D4H5"/>
<proteinExistence type="inferred from homology"/>
<dbReference type="SUPFAM" id="SSF54909">
    <property type="entry name" value="Dimeric alpha+beta barrel"/>
    <property type="match status" value="1"/>
</dbReference>
<dbReference type="EMBL" id="CP016545">
    <property type="protein sequence ID" value="ANU06358.1"/>
    <property type="molecule type" value="Genomic_DNA"/>
</dbReference>
<dbReference type="InterPro" id="IPR011008">
    <property type="entry name" value="Dimeric_a/b-barrel"/>
</dbReference>
<feature type="domain" description="YCII-related" evidence="2">
    <location>
        <begin position="3"/>
        <end position="85"/>
    </location>
</feature>
<protein>
    <submittedName>
        <fullName evidence="3">YciI-like protein</fullName>
    </submittedName>
</protein>
<evidence type="ECO:0000313" key="4">
    <source>
        <dbReference type="Proteomes" id="UP000092698"/>
    </source>
</evidence>
<dbReference type="PANTHER" id="PTHR33606:SF3">
    <property type="entry name" value="PROTEIN YCII"/>
    <property type="match status" value="1"/>
</dbReference>